<reference evidence="1 2" key="1">
    <citation type="submission" date="2021-08" db="EMBL/GenBank/DDBJ databases">
        <title>Comparative Genomics Analysis of the Genus Qipengyuania Reveals Extensive Genetic Diversity and Metabolic Versatility, Including the Description of Fifteen Novel Species.</title>
        <authorList>
            <person name="Liu Y."/>
        </authorList>
    </citation>
    <scope>NUCLEOTIDE SEQUENCE [LARGE SCALE GENOMIC DNA]</scope>
    <source>
        <strain evidence="1 2">1NDH13</strain>
    </source>
</reference>
<gene>
    <name evidence="1" type="ORF">K3148_06185</name>
</gene>
<dbReference type="RefSeq" id="WP_221426428.1">
    <property type="nucleotide sequence ID" value="NZ_CP081295.1"/>
</dbReference>
<dbReference type="EMBL" id="CP081295">
    <property type="protein sequence ID" value="QZD90969.1"/>
    <property type="molecule type" value="Genomic_DNA"/>
</dbReference>
<organism evidence="1 2">
    <name type="scientific">Qipengyuania aurantiaca</name>
    <dbReference type="NCBI Taxonomy" id="2867233"/>
    <lineage>
        <taxon>Bacteria</taxon>
        <taxon>Pseudomonadati</taxon>
        <taxon>Pseudomonadota</taxon>
        <taxon>Alphaproteobacteria</taxon>
        <taxon>Sphingomonadales</taxon>
        <taxon>Erythrobacteraceae</taxon>
        <taxon>Qipengyuania</taxon>
    </lineage>
</organism>
<evidence type="ECO:0000313" key="2">
    <source>
        <dbReference type="Proteomes" id="UP000824281"/>
    </source>
</evidence>
<name>A0ABX8ZPV2_9SPHN</name>
<evidence type="ECO:0000313" key="1">
    <source>
        <dbReference type="EMBL" id="QZD90969.1"/>
    </source>
</evidence>
<protein>
    <submittedName>
        <fullName evidence="1">Uncharacterized protein</fullName>
    </submittedName>
</protein>
<keyword evidence="2" id="KW-1185">Reference proteome</keyword>
<proteinExistence type="predicted"/>
<dbReference type="Proteomes" id="UP000824281">
    <property type="component" value="Chromosome"/>
</dbReference>
<sequence length="180" mass="20177">MLNDEHALRRLAGLSDAGRLKAMLEGAQRLRNGSRCNIAEADISDLIASVRCGDETLDLQLNARALDLKASEVLKWSIPLPSRKPFREAKLRIDEERGGRKQNQQLVQVLVNAMDVQALVLASSRLSLSQLGKREGRCRKQLTKLLRLSWLSPRIVEAILSGEQPRHVTRARLLNTDMPL</sequence>
<accession>A0ABX8ZPV2</accession>